<name>A0AAN8XC23_HALRR</name>
<proteinExistence type="predicted"/>
<dbReference type="AlphaFoldDB" id="A0AAN8XC23"/>
<feature type="compositionally biased region" description="Basic and acidic residues" evidence="8">
    <location>
        <begin position="84"/>
        <end position="93"/>
    </location>
</feature>
<dbReference type="InterPro" id="IPR002893">
    <property type="entry name" value="Znf_MYND"/>
</dbReference>
<evidence type="ECO:0000256" key="5">
    <source>
        <dbReference type="ARBA" id="ARBA00022771"/>
    </source>
</evidence>
<organism evidence="10 11">
    <name type="scientific">Halocaridina rubra</name>
    <name type="common">Hawaiian red shrimp</name>
    <dbReference type="NCBI Taxonomy" id="373956"/>
    <lineage>
        <taxon>Eukaryota</taxon>
        <taxon>Metazoa</taxon>
        <taxon>Ecdysozoa</taxon>
        <taxon>Arthropoda</taxon>
        <taxon>Crustacea</taxon>
        <taxon>Multicrustacea</taxon>
        <taxon>Malacostraca</taxon>
        <taxon>Eumalacostraca</taxon>
        <taxon>Eucarida</taxon>
        <taxon>Decapoda</taxon>
        <taxon>Pleocyemata</taxon>
        <taxon>Caridea</taxon>
        <taxon>Atyoidea</taxon>
        <taxon>Atyidae</taxon>
        <taxon>Halocaridina</taxon>
    </lineage>
</organism>
<dbReference type="Proteomes" id="UP001381693">
    <property type="component" value="Unassembled WGS sequence"/>
</dbReference>
<evidence type="ECO:0000256" key="1">
    <source>
        <dbReference type="ARBA" id="ARBA00022603"/>
    </source>
</evidence>
<keyword evidence="2" id="KW-0808">Transferase</keyword>
<dbReference type="SUPFAM" id="SSF48452">
    <property type="entry name" value="TPR-like"/>
    <property type="match status" value="1"/>
</dbReference>
<dbReference type="InterPro" id="IPR001214">
    <property type="entry name" value="SET_dom"/>
</dbReference>
<comment type="caution">
    <text evidence="10">The sequence shown here is derived from an EMBL/GenBank/DDBJ whole genome shotgun (WGS) entry which is preliminary data.</text>
</comment>
<dbReference type="GO" id="GO:0008170">
    <property type="term" value="F:N-methyltransferase activity"/>
    <property type="evidence" value="ECO:0007669"/>
    <property type="project" value="UniProtKB-ARBA"/>
</dbReference>
<dbReference type="PROSITE" id="PS50280">
    <property type="entry name" value="SET"/>
    <property type="match status" value="1"/>
</dbReference>
<dbReference type="GO" id="GO:0032259">
    <property type="term" value="P:methylation"/>
    <property type="evidence" value="ECO:0007669"/>
    <property type="project" value="UniProtKB-KW"/>
</dbReference>
<dbReference type="PANTHER" id="PTHR46165">
    <property type="entry name" value="SET AND MYND DOMAIN-CONTAINING PROTEIN 4"/>
    <property type="match status" value="1"/>
</dbReference>
<evidence type="ECO:0000256" key="3">
    <source>
        <dbReference type="ARBA" id="ARBA00022691"/>
    </source>
</evidence>
<keyword evidence="7" id="KW-0802">TPR repeat</keyword>
<evidence type="ECO:0000256" key="2">
    <source>
        <dbReference type="ARBA" id="ARBA00022679"/>
    </source>
</evidence>
<gene>
    <name evidence="10" type="ORF">SK128_012851</name>
</gene>
<reference evidence="10 11" key="1">
    <citation type="submission" date="2023-11" db="EMBL/GenBank/DDBJ databases">
        <title>Halocaridina rubra genome assembly.</title>
        <authorList>
            <person name="Smith C."/>
        </authorList>
    </citation>
    <scope>NUCLEOTIDE SEQUENCE [LARGE SCALE GENOMIC DNA]</scope>
    <source>
        <strain evidence="10">EP-1</strain>
        <tissue evidence="10">Whole</tissue>
    </source>
</reference>
<feature type="domain" description="SET" evidence="9">
    <location>
        <begin position="713"/>
        <end position="997"/>
    </location>
</feature>
<evidence type="ECO:0000256" key="4">
    <source>
        <dbReference type="ARBA" id="ARBA00022723"/>
    </source>
</evidence>
<feature type="compositionally biased region" description="Polar residues" evidence="8">
    <location>
        <begin position="122"/>
        <end position="158"/>
    </location>
</feature>
<dbReference type="PROSITE" id="PS50005">
    <property type="entry name" value="TPR"/>
    <property type="match status" value="1"/>
</dbReference>
<feature type="region of interest" description="Disordered" evidence="8">
    <location>
        <begin position="84"/>
        <end position="167"/>
    </location>
</feature>
<keyword evidence="3" id="KW-0949">S-adenosyl-L-methionine</keyword>
<accession>A0AAN8XC23</accession>
<keyword evidence="6" id="KW-0862">Zinc</keyword>
<dbReference type="SUPFAM" id="SSF82199">
    <property type="entry name" value="SET domain"/>
    <property type="match status" value="1"/>
</dbReference>
<evidence type="ECO:0000259" key="9">
    <source>
        <dbReference type="PROSITE" id="PS50280"/>
    </source>
</evidence>
<dbReference type="GO" id="GO:0005737">
    <property type="term" value="C:cytoplasm"/>
    <property type="evidence" value="ECO:0007669"/>
    <property type="project" value="TreeGrafter"/>
</dbReference>
<keyword evidence="1" id="KW-0489">Methyltransferase</keyword>
<dbReference type="Gene3D" id="2.170.270.10">
    <property type="entry name" value="SET domain"/>
    <property type="match status" value="1"/>
</dbReference>
<dbReference type="GO" id="GO:0008270">
    <property type="term" value="F:zinc ion binding"/>
    <property type="evidence" value="ECO:0007669"/>
    <property type="project" value="UniProtKB-KW"/>
</dbReference>
<dbReference type="Pfam" id="PF01753">
    <property type="entry name" value="zf-MYND"/>
    <property type="match status" value="1"/>
</dbReference>
<feature type="repeat" description="TPR" evidence="7">
    <location>
        <begin position="35"/>
        <end position="68"/>
    </location>
</feature>
<dbReference type="EMBL" id="JAXCGZ010009601">
    <property type="protein sequence ID" value="KAK7076619.1"/>
    <property type="molecule type" value="Genomic_DNA"/>
</dbReference>
<dbReference type="InterPro" id="IPR011990">
    <property type="entry name" value="TPR-like_helical_dom_sf"/>
</dbReference>
<keyword evidence="11" id="KW-1185">Reference proteome</keyword>
<feature type="compositionally biased region" description="Basic and acidic residues" evidence="8">
    <location>
        <begin position="432"/>
        <end position="456"/>
    </location>
</feature>
<keyword evidence="5" id="KW-0863">Zinc-finger</keyword>
<evidence type="ECO:0000313" key="10">
    <source>
        <dbReference type="EMBL" id="KAK7076619.1"/>
    </source>
</evidence>
<feature type="compositionally biased region" description="Basic residues" evidence="8">
    <location>
        <begin position="94"/>
        <end position="111"/>
    </location>
</feature>
<protein>
    <recommendedName>
        <fullName evidence="9">SET domain-containing protein</fullName>
    </recommendedName>
</protein>
<dbReference type="GO" id="GO:0042826">
    <property type="term" value="F:histone deacetylase binding"/>
    <property type="evidence" value="ECO:0007669"/>
    <property type="project" value="TreeGrafter"/>
</dbReference>
<sequence>MQTYEEIFRNFWNLEETQEYLKVPVTRPCKSIEEAGNVFVVANRLYKEKNYEEALDYYNMSIRLAPHPNIILCNIEESRSAIKTDPVLKEDKNKQRKHSGKSKSKTKKSKSKQAMSKRYLLSSPNKVNIENAGDTVSVSKRQANTQQDSGMIDSSSILSEDEHATREDEERAKLYGSEHIENKPEPRTDGSELVQIERKLISYPGISDLERRLASAKLEFEGDSGRDYFNAGSCNESEFEPIAGTSKAIPRTVASEPEPVGGISASNTEPVAGTIKAIPKTSAVDPEPIVCASIAISRTNAGDPGAIAGTSKAIPRISVRYPELIPGTSKAIPRTCASHPEPIADTCIAIPRTSTSNPELTVGTSKAILEKIASNPEHIACTSKSIPITNVSTFEQEPGSPEANTSDFGGGILFGAPIRAVDTVILKRIKDPEKTNPSFKEDNNEHEKDYKSESIKSKNRQIPSKTGLKSLEGEQASVVLKSEACTVELEHSASERGLKASMKINPGVSSIKDEQTTRELEKAPRVYDRIHMEDESEVSPSSCELPPAITLESRDCVVGSDATARSYGESVCANSIIQDVSEGNAIASVTRQEPTLHETKMRTVGSGERVDAPGSEESTVDPKIYKSLACSYLNRSAVLLLLKEYDKCLSDLELAVKCGYPGLKLSIVQERKESCLQAKEDLKLVSEDQPCFDGKRTPPTISESSTVVPCFSDCLEVTYSASEGTRTVATRDIRPGELIAVEQSYCYKFYSDDDNICPTCFVQYISPVPCPYCTLVMFCSDSCRMKGLKKHLKECKILSIIDALGIFRDNMNVLALMTLIQTTFPVLKAKLPVLDREAREYPPEKIRFDENGQYISNDYRTVYHLANARRKTDSKQSLFTDLILASVVLKVLILAETFFVDSNGTAFTPREDDAVITGGALLHHLNVFPLSLFLREVQVNCVNSHFRHSVGVGVFPSLMLMRHACKAPTVQYNFGDVMIVRAVLPIASGQEVTMSRGDFLAIPLVQRQSQLSFLGLECFCEACEKSWPVIQEFPSAFHFKCIKCRSPLEGTLFAPVCNCCGIDFNELELRGEKKSLLRKWCTVLQRINDADKKFVQLHYKIQMRAKLCIGDFSDTCYYADLLARNVVQPSSVLCKIRNALLVFFYASNKYTV</sequence>
<dbReference type="GO" id="GO:0008276">
    <property type="term" value="F:protein methyltransferase activity"/>
    <property type="evidence" value="ECO:0007669"/>
    <property type="project" value="UniProtKB-ARBA"/>
</dbReference>
<evidence type="ECO:0000256" key="7">
    <source>
        <dbReference type="PROSITE-ProRule" id="PRU00339"/>
    </source>
</evidence>
<evidence type="ECO:0000313" key="11">
    <source>
        <dbReference type="Proteomes" id="UP001381693"/>
    </source>
</evidence>
<dbReference type="GO" id="GO:0005634">
    <property type="term" value="C:nucleus"/>
    <property type="evidence" value="ECO:0007669"/>
    <property type="project" value="TreeGrafter"/>
</dbReference>
<dbReference type="InterPro" id="IPR052097">
    <property type="entry name" value="SET-MYND_domain_protein"/>
</dbReference>
<dbReference type="PROSITE" id="PS01360">
    <property type="entry name" value="ZF_MYND_1"/>
    <property type="match status" value="1"/>
</dbReference>
<dbReference type="InterPro" id="IPR019734">
    <property type="entry name" value="TPR_rpt"/>
</dbReference>
<feature type="region of interest" description="Disordered" evidence="8">
    <location>
        <begin position="432"/>
        <end position="469"/>
    </location>
</feature>
<dbReference type="SUPFAM" id="SSF144232">
    <property type="entry name" value="HIT/MYND zinc finger-like"/>
    <property type="match status" value="1"/>
</dbReference>
<evidence type="ECO:0000256" key="8">
    <source>
        <dbReference type="SAM" id="MobiDB-lite"/>
    </source>
</evidence>
<dbReference type="InterPro" id="IPR046341">
    <property type="entry name" value="SET_dom_sf"/>
</dbReference>
<keyword evidence="4" id="KW-0479">Metal-binding</keyword>
<dbReference type="PANTHER" id="PTHR46165:SF2">
    <property type="entry name" value="SET AND MYND DOMAIN-CONTAINING PROTEIN 4"/>
    <property type="match status" value="1"/>
</dbReference>
<evidence type="ECO:0000256" key="6">
    <source>
        <dbReference type="ARBA" id="ARBA00022833"/>
    </source>
</evidence>
<dbReference type="GO" id="GO:0008757">
    <property type="term" value="F:S-adenosylmethionine-dependent methyltransferase activity"/>
    <property type="evidence" value="ECO:0007669"/>
    <property type="project" value="UniProtKB-ARBA"/>
</dbReference>